<feature type="chain" id="PRO_5003089353" evidence="1">
    <location>
        <begin position="28"/>
        <end position="135"/>
    </location>
</feature>
<sequence length="135" mass="15606">MSREHASFRFASFIYALSLLFLPLIYAETVTIRNSFLNLQSYFFIEKSISETCTRLTYQRRKINELNSALLVVKSAVNYSDLRRLNETRTKIIIRMHLEFNTPGVISLLWKSSKISPVNSIIAGASMTFACTEYY</sequence>
<proteinExistence type="predicted"/>
<accession>D6WA04</accession>
<feature type="signal peptide" evidence="1">
    <location>
        <begin position="1"/>
        <end position="27"/>
    </location>
</feature>
<gene>
    <name evidence="2" type="primary">GLEAN_00491</name>
    <name evidence="2" type="ORF">TcasGA2_TC000491</name>
</gene>
<reference evidence="2 3" key="1">
    <citation type="journal article" date="2008" name="Nature">
        <title>The genome of the model beetle and pest Tribolium castaneum.</title>
        <authorList>
            <consortium name="Tribolium Genome Sequencing Consortium"/>
            <person name="Richards S."/>
            <person name="Gibbs R.A."/>
            <person name="Weinstock G.M."/>
            <person name="Brown S.J."/>
            <person name="Denell R."/>
            <person name="Beeman R.W."/>
            <person name="Gibbs R."/>
            <person name="Beeman R.W."/>
            <person name="Brown S.J."/>
            <person name="Bucher G."/>
            <person name="Friedrich M."/>
            <person name="Grimmelikhuijzen C.J."/>
            <person name="Klingler M."/>
            <person name="Lorenzen M."/>
            <person name="Richards S."/>
            <person name="Roth S."/>
            <person name="Schroder R."/>
            <person name="Tautz D."/>
            <person name="Zdobnov E.M."/>
            <person name="Muzny D."/>
            <person name="Gibbs R.A."/>
            <person name="Weinstock G.M."/>
            <person name="Attaway T."/>
            <person name="Bell S."/>
            <person name="Buhay C.J."/>
            <person name="Chandrabose M.N."/>
            <person name="Chavez D."/>
            <person name="Clerk-Blankenburg K.P."/>
            <person name="Cree A."/>
            <person name="Dao M."/>
            <person name="Davis C."/>
            <person name="Chacko J."/>
            <person name="Dinh H."/>
            <person name="Dugan-Rocha S."/>
            <person name="Fowler G."/>
            <person name="Garner T.T."/>
            <person name="Garnes J."/>
            <person name="Gnirke A."/>
            <person name="Hawes A."/>
            <person name="Hernandez J."/>
            <person name="Hines S."/>
            <person name="Holder M."/>
            <person name="Hume J."/>
            <person name="Jhangiani S.N."/>
            <person name="Joshi V."/>
            <person name="Khan Z.M."/>
            <person name="Jackson L."/>
            <person name="Kovar C."/>
            <person name="Kowis A."/>
            <person name="Lee S."/>
            <person name="Lewis L.R."/>
            <person name="Margolis J."/>
            <person name="Morgan M."/>
            <person name="Nazareth L.V."/>
            <person name="Nguyen N."/>
            <person name="Okwuonu G."/>
            <person name="Parker D."/>
            <person name="Richards S."/>
            <person name="Ruiz S.J."/>
            <person name="Santibanez J."/>
            <person name="Savard J."/>
            <person name="Scherer S.E."/>
            <person name="Schneider B."/>
            <person name="Sodergren E."/>
            <person name="Tautz D."/>
            <person name="Vattahil S."/>
            <person name="Villasana D."/>
            <person name="White C.S."/>
            <person name="Wright R."/>
            <person name="Park Y."/>
            <person name="Beeman R.W."/>
            <person name="Lord J."/>
            <person name="Oppert B."/>
            <person name="Lorenzen M."/>
            <person name="Brown S."/>
            <person name="Wang L."/>
            <person name="Savard J."/>
            <person name="Tautz D."/>
            <person name="Richards S."/>
            <person name="Weinstock G."/>
            <person name="Gibbs R.A."/>
            <person name="Liu Y."/>
            <person name="Worley K."/>
            <person name="Weinstock G."/>
            <person name="Elsik C.G."/>
            <person name="Reese J.T."/>
            <person name="Elhaik E."/>
            <person name="Landan G."/>
            <person name="Graur D."/>
            <person name="Arensburger P."/>
            <person name="Atkinson P."/>
            <person name="Beeman R.W."/>
            <person name="Beidler J."/>
            <person name="Brown S.J."/>
            <person name="Demuth J.P."/>
            <person name="Drury D.W."/>
            <person name="Du Y.Z."/>
            <person name="Fujiwara H."/>
            <person name="Lorenzen M."/>
            <person name="Maselli V."/>
            <person name="Osanai M."/>
            <person name="Park Y."/>
            <person name="Robertson H.M."/>
            <person name="Tu Z."/>
            <person name="Wang J.J."/>
            <person name="Wang S."/>
            <person name="Richards S."/>
            <person name="Song H."/>
            <person name="Zhang L."/>
            <person name="Sodergren E."/>
            <person name="Werner D."/>
            <person name="Stanke M."/>
            <person name="Morgenstern B."/>
            <person name="Solovyev V."/>
            <person name="Kosarev P."/>
            <person name="Brown G."/>
            <person name="Chen H.C."/>
            <person name="Ermolaeva O."/>
            <person name="Hlavina W."/>
            <person name="Kapustin Y."/>
            <person name="Kiryutin B."/>
            <person name="Kitts P."/>
            <person name="Maglott D."/>
            <person name="Pruitt K."/>
            <person name="Sapojnikov V."/>
            <person name="Souvorov A."/>
            <person name="Mackey A.J."/>
            <person name="Waterhouse R.M."/>
            <person name="Wyder S."/>
            <person name="Zdobnov E.M."/>
            <person name="Zdobnov E.M."/>
            <person name="Wyder S."/>
            <person name="Kriventseva E.V."/>
            <person name="Kadowaki T."/>
            <person name="Bork P."/>
            <person name="Aranda M."/>
            <person name="Bao R."/>
            <person name="Beermann A."/>
            <person name="Berns N."/>
            <person name="Bolognesi R."/>
            <person name="Bonneton F."/>
            <person name="Bopp D."/>
            <person name="Brown S.J."/>
            <person name="Bucher G."/>
            <person name="Butts T."/>
            <person name="Chaumot A."/>
            <person name="Denell R.E."/>
            <person name="Ferrier D.E."/>
            <person name="Friedrich M."/>
            <person name="Gordon C.M."/>
            <person name="Jindra M."/>
            <person name="Klingler M."/>
            <person name="Lan Q."/>
            <person name="Lattorff H.M."/>
            <person name="Laudet V."/>
            <person name="von Levetsow C."/>
            <person name="Liu Z."/>
            <person name="Lutz R."/>
            <person name="Lynch J.A."/>
            <person name="da Fonseca R.N."/>
            <person name="Posnien N."/>
            <person name="Reuter R."/>
            <person name="Roth S."/>
            <person name="Savard J."/>
            <person name="Schinko J.B."/>
            <person name="Schmitt C."/>
            <person name="Schoppmeier M."/>
            <person name="Schroder R."/>
            <person name="Shippy T.D."/>
            <person name="Simonnet F."/>
            <person name="Marques-Souza H."/>
            <person name="Tautz D."/>
            <person name="Tomoyasu Y."/>
            <person name="Trauner J."/>
            <person name="Van der Zee M."/>
            <person name="Vervoort M."/>
            <person name="Wittkopp N."/>
            <person name="Wimmer E.A."/>
            <person name="Yang X."/>
            <person name="Jones A.K."/>
            <person name="Sattelle D.B."/>
            <person name="Ebert P.R."/>
            <person name="Nelson D."/>
            <person name="Scott J.G."/>
            <person name="Beeman R.W."/>
            <person name="Muthukrishnan S."/>
            <person name="Kramer K.J."/>
            <person name="Arakane Y."/>
            <person name="Beeman R.W."/>
            <person name="Zhu Q."/>
            <person name="Hogenkamp D."/>
            <person name="Dixit R."/>
            <person name="Oppert B."/>
            <person name="Jiang H."/>
            <person name="Zou Z."/>
            <person name="Marshall J."/>
            <person name="Elpidina E."/>
            <person name="Vinokurov K."/>
            <person name="Oppert C."/>
            <person name="Zou Z."/>
            <person name="Evans J."/>
            <person name="Lu Z."/>
            <person name="Zhao P."/>
            <person name="Sumathipala N."/>
            <person name="Altincicek B."/>
            <person name="Vilcinskas A."/>
            <person name="Williams M."/>
            <person name="Hultmark D."/>
            <person name="Hetru C."/>
            <person name="Jiang H."/>
            <person name="Grimmelikhuijzen C.J."/>
            <person name="Hauser F."/>
            <person name="Cazzamali G."/>
            <person name="Williamson M."/>
            <person name="Park Y."/>
            <person name="Li B."/>
            <person name="Tanaka Y."/>
            <person name="Predel R."/>
            <person name="Neupert S."/>
            <person name="Schachtner J."/>
            <person name="Verleyen P."/>
            <person name="Raible F."/>
            <person name="Bork P."/>
            <person name="Friedrich M."/>
            <person name="Walden K.K."/>
            <person name="Robertson H.M."/>
            <person name="Angeli S."/>
            <person name="Foret S."/>
            <person name="Bucher G."/>
            <person name="Schuetz S."/>
            <person name="Maleszka R."/>
            <person name="Wimmer E.A."/>
            <person name="Beeman R.W."/>
            <person name="Lorenzen M."/>
            <person name="Tomoyasu Y."/>
            <person name="Miller S.C."/>
            <person name="Grossmann D."/>
            <person name="Bucher G."/>
        </authorList>
    </citation>
    <scope>NUCLEOTIDE SEQUENCE [LARGE SCALE GENOMIC DNA]</scope>
    <source>
        <strain evidence="2 3">Georgia GA2</strain>
    </source>
</reference>
<organism evidence="2 3">
    <name type="scientific">Tribolium castaneum</name>
    <name type="common">Red flour beetle</name>
    <dbReference type="NCBI Taxonomy" id="7070"/>
    <lineage>
        <taxon>Eukaryota</taxon>
        <taxon>Metazoa</taxon>
        <taxon>Ecdysozoa</taxon>
        <taxon>Arthropoda</taxon>
        <taxon>Hexapoda</taxon>
        <taxon>Insecta</taxon>
        <taxon>Pterygota</taxon>
        <taxon>Neoptera</taxon>
        <taxon>Endopterygota</taxon>
        <taxon>Coleoptera</taxon>
        <taxon>Polyphaga</taxon>
        <taxon>Cucujiformia</taxon>
        <taxon>Tenebrionidae</taxon>
        <taxon>Tenebrionidae incertae sedis</taxon>
        <taxon>Tribolium</taxon>
    </lineage>
</organism>
<evidence type="ECO:0000313" key="2">
    <source>
        <dbReference type="EMBL" id="EEZ98084.1"/>
    </source>
</evidence>
<keyword evidence="3" id="KW-1185">Reference proteome</keyword>
<dbReference type="AlphaFoldDB" id="D6WA04"/>
<name>D6WA04_TRICA</name>
<dbReference type="EMBL" id="KQ971312">
    <property type="protein sequence ID" value="EEZ98084.1"/>
    <property type="molecule type" value="Genomic_DNA"/>
</dbReference>
<reference evidence="2 3" key="2">
    <citation type="journal article" date="2010" name="Nucleic Acids Res.">
        <title>BeetleBase in 2010: revisions to provide comprehensive genomic information for Tribolium castaneum.</title>
        <authorList>
            <person name="Kim H.S."/>
            <person name="Murphy T."/>
            <person name="Xia J."/>
            <person name="Caragea D."/>
            <person name="Park Y."/>
            <person name="Beeman R.W."/>
            <person name="Lorenzen M.D."/>
            <person name="Butcher S."/>
            <person name="Manak J.R."/>
            <person name="Brown S.J."/>
        </authorList>
    </citation>
    <scope>GENOME REANNOTATION</scope>
    <source>
        <strain evidence="2 3">Georgia GA2</strain>
    </source>
</reference>
<evidence type="ECO:0000313" key="3">
    <source>
        <dbReference type="Proteomes" id="UP000007266"/>
    </source>
</evidence>
<dbReference type="Proteomes" id="UP000007266">
    <property type="component" value="Linkage group 2"/>
</dbReference>
<evidence type="ECO:0000256" key="1">
    <source>
        <dbReference type="SAM" id="SignalP"/>
    </source>
</evidence>
<dbReference type="HOGENOM" id="CLU_1888460_0_0_1"/>
<keyword evidence="1" id="KW-0732">Signal</keyword>
<protein>
    <submittedName>
        <fullName evidence="2">Uncharacterized protein</fullName>
    </submittedName>
</protein>